<evidence type="ECO:0000313" key="2">
    <source>
        <dbReference type="EMBL" id="TYR29985.1"/>
    </source>
</evidence>
<reference evidence="2 3" key="2">
    <citation type="submission" date="2019-09" db="EMBL/GenBank/DDBJ databases">
        <title>Mesorhizobium sp. MaA-C15 isolated from Microcystis aeruginosa.</title>
        <authorList>
            <person name="Jeong S.E."/>
            <person name="Jin H.M."/>
            <person name="Jeon C.O."/>
        </authorList>
    </citation>
    <scope>NUCLEOTIDE SEQUENCE [LARGE SCALE GENOMIC DNA]</scope>
    <source>
        <strain evidence="2 3">MaA-C15</strain>
    </source>
</reference>
<gene>
    <name evidence="2" type="ORF">FY036_18980</name>
</gene>
<keyword evidence="3" id="KW-1185">Reference proteome</keyword>
<sequence length="284" mass="29872">MRSLRHPGPVSPEREKVAACRAHPLTLQLEAGQSVNAAVTGALAEAGFASGYVHLEDVRVAPMRYVIPAPAPDAAHVAWYSDTRAPDGVVTIVQAGVIAGERDGEPFIHCHGIWRQADGTERAGHLLPHEAFLAQHVEVQSWGLDGAAYIARDDAETNFKLFAAEATAPGKTGGGAQRALACTVKPNGDISSAIETVCREHGFAAATVHGVGSLVGVDFTDGRHVPSYATEVFFTNGTVTSVDGEPRCTLDVALVGLDGAIHQGRLQRGSNPVCVTFELLIVET</sequence>
<name>A0A5D4GRS5_9HYPH</name>
<evidence type="ECO:0000259" key="1">
    <source>
        <dbReference type="PROSITE" id="PS51742"/>
    </source>
</evidence>
<dbReference type="SUPFAM" id="SSF117856">
    <property type="entry name" value="AF0104/ALDC/Ptd012-like"/>
    <property type="match status" value="2"/>
</dbReference>
<dbReference type="InterPro" id="IPR005175">
    <property type="entry name" value="PPC_dom"/>
</dbReference>
<dbReference type="RefSeq" id="WP_148916344.1">
    <property type="nucleotide sequence ID" value="NZ_VSZS01000067.1"/>
</dbReference>
<dbReference type="EMBL" id="VSZS01000067">
    <property type="protein sequence ID" value="TYR29985.1"/>
    <property type="molecule type" value="Genomic_DNA"/>
</dbReference>
<accession>A0A5D4GRS5</accession>
<dbReference type="Gene3D" id="3.30.1330.80">
    <property type="entry name" value="Hypothetical protein, similar to alpha- acetolactate decarboxylase, domain 2"/>
    <property type="match status" value="2"/>
</dbReference>
<evidence type="ECO:0000313" key="3">
    <source>
        <dbReference type="Proteomes" id="UP000323258"/>
    </source>
</evidence>
<protein>
    <submittedName>
        <fullName evidence="2">DUF296 domain-containing protein</fullName>
    </submittedName>
</protein>
<dbReference type="Pfam" id="PF03479">
    <property type="entry name" value="PCC"/>
    <property type="match status" value="1"/>
</dbReference>
<dbReference type="OrthoDB" id="8720942at2"/>
<dbReference type="AlphaFoldDB" id="A0A5D4GRS5"/>
<reference evidence="2 3" key="1">
    <citation type="submission" date="2019-08" db="EMBL/GenBank/DDBJ databases">
        <authorList>
            <person name="Seo Y.L."/>
        </authorList>
    </citation>
    <scope>NUCLEOTIDE SEQUENCE [LARGE SCALE GENOMIC DNA]</scope>
    <source>
        <strain evidence="2 3">MaA-C15</strain>
    </source>
</reference>
<dbReference type="Proteomes" id="UP000323258">
    <property type="component" value="Unassembled WGS sequence"/>
</dbReference>
<organism evidence="2 3">
    <name type="scientific">Neoaquamicrobium microcysteis</name>
    <dbReference type="NCBI Taxonomy" id="2682781"/>
    <lineage>
        <taxon>Bacteria</taxon>
        <taxon>Pseudomonadati</taxon>
        <taxon>Pseudomonadota</taxon>
        <taxon>Alphaproteobacteria</taxon>
        <taxon>Hyphomicrobiales</taxon>
        <taxon>Phyllobacteriaceae</taxon>
        <taxon>Neoaquamicrobium</taxon>
    </lineage>
</organism>
<proteinExistence type="predicted"/>
<comment type="caution">
    <text evidence="2">The sequence shown here is derived from an EMBL/GenBank/DDBJ whole genome shotgun (WGS) entry which is preliminary data.</text>
</comment>
<dbReference type="PROSITE" id="PS51742">
    <property type="entry name" value="PPC"/>
    <property type="match status" value="1"/>
</dbReference>
<feature type="domain" description="PPC" evidence="1">
    <location>
        <begin position="174"/>
        <end position="284"/>
    </location>
</feature>